<sequence>MSALTRCERSHTLSGRPHNLHSCYPQSWFDKMDLWSRIAGIVYHISQTNTVPLCSLLAVELDCPAIPQDYDHPPGTPYLCAHANKGTITRQPSAYPVTSSSNSSCGYKPIAPTPRVALLKFILYYMSSVRHFWTILVRLAPSMGGEIYSLAETARRQCRIRDRKPGSVPPIFSHISLVIARLPCPLSG</sequence>
<organism evidence="1 2">
    <name type="scientific">Aspergillus bertholletiae</name>
    <dbReference type="NCBI Taxonomy" id="1226010"/>
    <lineage>
        <taxon>Eukaryota</taxon>
        <taxon>Fungi</taxon>
        <taxon>Dikarya</taxon>
        <taxon>Ascomycota</taxon>
        <taxon>Pezizomycotina</taxon>
        <taxon>Eurotiomycetes</taxon>
        <taxon>Eurotiomycetidae</taxon>
        <taxon>Eurotiales</taxon>
        <taxon>Aspergillaceae</taxon>
        <taxon>Aspergillus</taxon>
        <taxon>Aspergillus subgen. Circumdati</taxon>
    </lineage>
</organism>
<reference evidence="1 2" key="1">
    <citation type="submission" date="2019-04" db="EMBL/GenBank/DDBJ databases">
        <title>Friends and foes A comparative genomics studyof 23 Aspergillus species from section Flavi.</title>
        <authorList>
            <consortium name="DOE Joint Genome Institute"/>
            <person name="Kjaerbolling I."/>
            <person name="Vesth T."/>
            <person name="Frisvad J.C."/>
            <person name="Nybo J.L."/>
            <person name="Theobald S."/>
            <person name="Kildgaard S."/>
            <person name="Isbrandt T."/>
            <person name="Kuo A."/>
            <person name="Sato A."/>
            <person name="Lyhne E.K."/>
            <person name="Kogle M.E."/>
            <person name="Wiebenga A."/>
            <person name="Kun R.S."/>
            <person name="Lubbers R.J."/>
            <person name="Makela M.R."/>
            <person name="Barry K."/>
            <person name="Chovatia M."/>
            <person name="Clum A."/>
            <person name="Daum C."/>
            <person name="Haridas S."/>
            <person name="He G."/>
            <person name="LaButti K."/>
            <person name="Lipzen A."/>
            <person name="Mondo S."/>
            <person name="Riley R."/>
            <person name="Salamov A."/>
            <person name="Simmons B.A."/>
            <person name="Magnuson J.K."/>
            <person name="Henrissat B."/>
            <person name="Mortensen U.H."/>
            <person name="Larsen T.O."/>
            <person name="Devries R.P."/>
            <person name="Grigoriev I.V."/>
            <person name="Machida M."/>
            <person name="Baker S.E."/>
            <person name="Andersen M.R."/>
        </authorList>
    </citation>
    <scope>NUCLEOTIDE SEQUENCE [LARGE SCALE GENOMIC DNA]</scope>
    <source>
        <strain evidence="1 2">IBT 29228</strain>
    </source>
</reference>
<keyword evidence="2" id="KW-1185">Reference proteome</keyword>
<gene>
    <name evidence="1" type="ORF">BDV26DRAFT_59710</name>
</gene>
<dbReference type="AlphaFoldDB" id="A0A5N7AV14"/>
<proteinExistence type="predicted"/>
<protein>
    <submittedName>
        <fullName evidence="1">Uncharacterized protein</fullName>
    </submittedName>
</protein>
<evidence type="ECO:0000313" key="1">
    <source>
        <dbReference type="EMBL" id="KAE8373691.1"/>
    </source>
</evidence>
<dbReference type="Proteomes" id="UP000326198">
    <property type="component" value="Unassembled WGS sequence"/>
</dbReference>
<evidence type="ECO:0000313" key="2">
    <source>
        <dbReference type="Proteomes" id="UP000326198"/>
    </source>
</evidence>
<dbReference type="EMBL" id="ML736306">
    <property type="protein sequence ID" value="KAE8373691.1"/>
    <property type="molecule type" value="Genomic_DNA"/>
</dbReference>
<accession>A0A5N7AV14</accession>
<name>A0A5N7AV14_9EURO</name>